<comment type="caution">
    <text evidence="1">The sequence shown here is derived from an EMBL/GenBank/DDBJ whole genome shotgun (WGS) entry which is preliminary data.</text>
</comment>
<evidence type="ECO:0000313" key="1">
    <source>
        <dbReference type="EMBL" id="KAJ3483299.1"/>
    </source>
</evidence>
<organism evidence="1 2">
    <name type="scientific">Lecanicillium saksenae</name>
    <dbReference type="NCBI Taxonomy" id="468837"/>
    <lineage>
        <taxon>Eukaryota</taxon>
        <taxon>Fungi</taxon>
        <taxon>Dikarya</taxon>
        <taxon>Ascomycota</taxon>
        <taxon>Pezizomycotina</taxon>
        <taxon>Sordariomycetes</taxon>
        <taxon>Hypocreomycetidae</taxon>
        <taxon>Hypocreales</taxon>
        <taxon>Cordycipitaceae</taxon>
        <taxon>Lecanicillium</taxon>
    </lineage>
</organism>
<gene>
    <name evidence="1" type="ORF">NLG97_g7340</name>
</gene>
<proteinExistence type="predicted"/>
<dbReference type="EMBL" id="JANAKD010001109">
    <property type="protein sequence ID" value="KAJ3483299.1"/>
    <property type="molecule type" value="Genomic_DNA"/>
</dbReference>
<reference evidence="1" key="1">
    <citation type="submission" date="2022-07" db="EMBL/GenBank/DDBJ databases">
        <title>Genome Sequence of Lecanicillium saksenae.</title>
        <authorList>
            <person name="Buettner E."/>
        </authorList>
    </citation>
    <scope>NUCLEOTIDE SEQUENCE</scope>
    <source>
        <strain evidence="1">VT-O1</strain>
    </source>
</reference>
<accession>A0ACC1QN90</accession>
<evidence type="ECO:0000313" key="2">
    <source>
        <dbReference type="Proteomes" id="UP001148737"/>
    </source>
</evidence>
<dbReference type="Proteomes" id="UP001148737">
    <property type="component" value="Unassembled WGS sequence"/>
</dbReference>
<name>A0ACC1QN90_9HYPO</name>
<protein>
    <submittedName>
        <fullName evidence="1">Uncharacterized protein</fullName>
    </submittedName>
</protein>
<keyword evidence="2" id="KW-1185">Reference proteome</keyword>
<sequence length="106" mass="12084">MPTTADTAFERTATRSAETPPANDAYFNSRDCFNTVHMEYIWIDSVNGTDYCTQGNWIREYANFLHEGSCSNNNRGQQNVEMGRCEKLQHYSNGAINTDSIRINYA</sequence>